<comment type="caution">
    <text evidence="6">The sequence shown here is derived from an EMBL/GenBank/DDBJ whole genome shotgun (WGS) entry which is preliminary data.</text>
</comment>
<dbReference type="Gene3D" id="1.10.10.10">
    <property type="entry name" value="Winged helix-like DNA-binding domain superfamily/Winged helix DNA-binding domain"/>
    <property type="match status" value="1"/>
</dbReference>
<reference evidence="6 7" key="1">
    <citation type="submission" date="2023-03" db="EMBL/GenBank/DDBJ databases">
        <title>Draft assemblies of triclosan tolerant bacteria isolated from returned activated sludge.</title>
        <authorList>
            <person name="Van Hamelsveld S."/>
        </authorList>
    </citation>
    <scope>NUCLEOTIDE SEQUENCE [LARGE SCALE GENOMIC DNA]</scope>
    <source>
        <strain evidence="6 7">GW210010_S58</strain>
    </source>
</reference>
<evidence type="ECO:0000256" key="3">
    <source>
        <dbReference type="ARBA" id="ARBA00023125"/>
    </source>
</evidence>
<dbReference type="SUPFAM" id="SSF53850">
    <property type="entry name" value="Periplasmic binding protein-like II"/>
    <property type="match status" value="1"/>
</dbReference>
<keyword evidence="4" id="KW-0804">Transcription</keyword>
<dbReference type="PRINTS" id="PR00039">
    <property type="entry name" value="HTHLYSR"/>
</dbReference>
<gene>
    <name evidence="6" type="ORF">P3W85_03460</name>
</gene>
<dbReference type="Proteomes" id="UP001216674">
    <property type="component" value="Unassembled WGS sequence"/>
</dbReference>
<proteinExistence type="inferred from homology"/>
<dbReference type="EMBL" id="JARJLM010000056">
    <property type="protein sequence ID" value="MDF3832018.1"/>
    <property type="molecule type" value="Genomic_DNA"/>
</dbReference>
<dbReference type="InterPro" id="IPR036390">
    <property type="entry name" value="WH_DNA-bd_sf"/>
</dbReference>
<evidence type="ECO:0000256" key="2">
    <source>
        <dbReference type="ARBA" id="ARBA00023015"/>
    </source>
</evidence>
<keyword evidence="7" id="KW-1185">Reference proteome</keyword>
<keyword evidence="2" id="KW-0805">Transcription regulation</keyword>
<dbReference type="InterPro" id="IPR036388">
    <property type="entry name" value="WH-like_DNA-bd_sf"/>
</dbReference>
<dbReference type="Pfam" id="PF00126">
    <property type="entry name" value="HTH_1"/>
    <property type="match status" value="1"/>
</dbReference>
<dbReference type="RefSeq" id="WP_276263741.1">
    <property type="nucleotide sequence ID" value="NZ_JARJLM010000056.1"/>
</dbReference>
<evidence type="ECO:0000259" key="5">
    <source>
        <dbReference type="PROSITE" id="PS50931"/>
    </source>
</evidence>
<evidence type="ECO:0000313" key="6">
    <source>
        <dbReference type="EMBL" id="MDF3832018.1"/>
    </source>
</evidence>
<evidence type="ECO:0000313" key="7">
    <source>
        <dbReference type="Proteomes" id="UP001216674"/>
    </source>
</evidence>
<dbReference type="PANTHER" id="PTHR30346:SF17">
    <property type="entry name" value="LYSR FAMILY TRANSCRIPTIONAL REGULATOR"/>
    <property type="match status" value="1"/>
</dbReference>
<dbReference type="SUPFAM" id="SSF46785">
    <property type="entry name" value="Winged helix' DNA-binding domain"/>
    <property type="match status" value="1"/>
</dbReference>
<sequence>MDLRHLRYFVAVAEELNFTRAAERLHIAQPPLSRQIQQLEEGLGVQLFERNARPLRLTEAGRFFYGHAQQLLAQAAELESMTRRVGQIERKMSLGFVGSTLYGMLPKIIRRFRAEHPEIELSLHEMTTMDQIAALKQGTIDVGFGRIRHEDPNVRRVVLREERMIVALPVGHPLSLAKPVLALHDLLGETLIIFPKAPRPSYADQVLAAFHDRALQPGRIHEARELQIALGLVAAGEGISIVPSSVHGLKRDDISYRELDDPNLVSPIIMSMRSLDETEEIRAMLDMIYRLYEEERLDFLSPGKDQV</sequence>
<dbReference type="InterPro" id="IPR000847">
    <property type="entry name" value="LysR_HTH_N"/>
</dbReference>
<dbReference type="CDD" id="cd08445">
    <property type="entry name" value="PBP2_BenM_CatM_CatR"/>
    <property type="match status" value="1"/>
</dbReference>
<organism evidence="6 7">
    <name type="scientific">Cupriavidus basilensis</name>
    <dbReference type="NCBI Taxonomy" id="68895"/>
    <lineage>
        <taxon>Bacteria</taxon>
        <taxon>Pseudomonadati</taxon>
        <taxon>Pseudomonadota</taxon>
        <taxon>Betaproteobacteria</taxon>
        <taxon>Burkholderiales</taxon>
        <taxon>Burkholderiaceae</taxon>
        <taxon>Cupriavidus</taxon>
    </lineage>
</organism>
<dbReference type="PROSITE" id="PS50931">
    <property type="entry name" value="HTH_LYSR"/>
    <property type="match status" value="1"/>
</dbReference>
<feature type="domain" description="HTH lysR-type" evidence="5">
    <location>
        <begin position="1"/>
        <end position="58"/>
    </location>
</feature>
<evidence type="ECO:0000256" key="1">
    <source>
        <dbReference type="ARBA" id="ARBA00009437"/>
    </source>
</evidence>
<dbReference type="PANTHER" id="PTHR30346">
    <property type="entry name" value="TRANSCRIPTIONAL DUAL REGULATOR HCAR-RELATED"/>
    <property type="match status" value="1"/>
</dbReference>
<accession>A0ABT6AHZ2</accession>
<evidence type="ECO:0000256" key="4">
    <source>
        <dbReference type="ARBA" id="ARBA00023163"/>
    </source>
</evidence>
<comment type="similarity">
    <text evidence="1">Belongs to the LysR transcriptional regulatory family.</text>
</comment>
<dbReference type="Gene3D" id="3.40.190.10">
    <property type="entry name" value="Periplasmic binding protein-like II"/>
    <property type="match status" value="2"/>
</dbReference>
<name>A0ABT6AHZ2_9BURK</name>
<dbReference type="Pfam" id="PF03466">
    <property type="entry name" value="LysR_substrate"/>
    <property type="match status" value="1"/>
</dbReference>
<protein>
    <submittedName>
        <fullName evidence="6">LysR family transcriptional regulator</fullName>
    </submittedName>
</protein>
<keyword evidence="3" id="KW-0238">DNA-binding</keyword>
<dbReference type="InterPro" id="IPR005119">
    <property type="entry name" value="LysR_subst-bd"/>
</dbReference>